<dbReference type="InterPro" id="IPR002401">
    <property type="entry name" value="Cyt_P450_E_grp-I"/>
</dbReference>
<comment type="cofactor">
    <cofactor evidence="1 6">
        <name>heme</name>
        <dbReference type="ChEBI" id="CHEBI:30413"/>
    </cofactor>
</comment>
<keyword evidence="5 6" id="KW-0408">Iron</keyword>
<keyword evidence="4 6" id="KW-0479">Metal-binding</keyword>
<evidence type="ECO:0000256" key="4">
    <source>
        <dbReference type="ARBA" id="ARBA00022723"/>
    </source>
</evidence>
<dbReference type="AlphaFoldDB" id="A0A6A6TPX8"/>
<accession>A0A6A6TPX8</accession>
<evidence type="ECO:0000256" key="6">
    <source>
        <dbReference type="PIRSR" id="PIRSR602401-1"/>
    </source>
</evidence>
<dbReference type="PANTHER" id="PTHR24305:SF210">
    <property type="entry name" value="CYTOCHROME P450 MONOOXYGENASE ASQL-RELATED"/>
    <property type="match status" value="1"/>
</dbReference>
<dbReference type="InterPro" id="IPR001128">
    <property type="entry name" value="Cyt_P450"/>
</dbReference>
<name>A0A6A6TPX8_9PLEO</name>
<dbReference type="InterPro" id="IPR036396">
    <property type="entry name" value="Cyt_P450_sf"/>
</dbReference>
<organism evidence="8 9">
    <name type="scientific">Lophiostoma macrostomum CBS 122681</name>
    <dbReference type="NCBI Taxonomy" id="1314788"/>
    <lineage>
        <taxon>Eukaryota</taxon>
        <taxon>Fungi</taxon>
        <taxon>Dikarya</taxon>
        <taxon>Ascomycota</taxon>
        <taxon>Pezizomycotina</taxon>
        <taxon>Dothideomycetes</taxon>
        <taxon>Pleosporomycetidae</taxon>
        <taxon>Pleosporales</taxon>
        <taxon>Lophiostomataceae</taxon>
        <taxon>Lophiostoma</taxon>
    </lineage>
</organism>
<dbReference type="PANTHER" id="PTHR24305">
    <property type="entry name" value="CYTOCHROME P450"/>
    <property type="match status" value="1"/>
</dbReference>
<reference evidence="8" key="1">
    <citation type="journal article" date="2020" name="Stud. Mycol.">
        <title>101 Dothideomycetes genomes: a test case for predicting lifestyles and emergence of pathogens.</title>
        <authorList>
            <person name="Haridas S."/>
            <person name="Albert R."/>
            <person name="Binder M."/>
            <person name="Bloem J."/>
            <person name="Labutti K."/>
            <person name="Salamov A."/>
            <person name="Andreopoulos B."/>
            <person name="Baker S."/>
            <person name="Barry K."/>
            <person name="Bills G."/>
            <person name="Bluhm B."/>
            <person name="Cannon C."/>
            <person name="Castanera R."/>
            <person name="Culley D."/>
            <person name="Daum C."/>
            <person name="Ezra D."/>
            <person name="Gonzalez J."/>
            <person name="Henrissat B."/>
            <person name="Kuo A."/>
            <person name="Liang C."/>
            <person name="Lipzen A."/>
            <person name="Lutzoni F."/>
            <person name="Magnuson J."/>
            <person name="Mondo S."/>
            <person name="Nolan M."/>
            <person name="Ohm R."/>
            <person name="Pangilinan J."/>
            <person name="Park H.-J."/>
            <person name="Ramirez L."/>
            <person name="Alfaro M."/>
            <person name="Sun H."/>
            <person name="Tritt A."/>
            <person name="Yoshinaga Y."/>
            <person name="Zwiers L.-H."/>
            <person name="Turgeon B."/>
            <person name="Goodwin S."/>
            <person name="Spatafora J."/>
            <person name="Crous P."/>
            <person name="Grigoriev I."/>
        </authorList>
    </citation>
    <scope>NUCLEOTIDE SEQUENCE</scope>
    <source>
        <strain evidence="8">CBS 122681</strain>
    </source>
</reference>
<dbReference type="GO" id="GO:0004497">
    <property type="term" value="F:monooxygenase activity"/>
    <property type="evidence" value="ECO:0007669"/>
    <property type="project" value="UniProtKB-KW"/>
</dbReference>
<evidence type="ECO:0000313" key="8">
    <source>
        <dbReference type="EMBL" id="KAF2662135.1"/>
    </source>
</evidence>
<keyword evidence="8" id="KW-0503">Monooxygenase</keyword>
<dbReference type="PRINTS" id="PR00385">
    <property type="entry name" value="P450"/>
</dbReference>
<evidence type="ECO:0000256" key="7">
    <source>
        <dbReference type="SAM" id="Phobius"/>
    </source>
</evidence>
<keyword evidence="3 6" id="KW-0349">Heme</keyword>
<evidence type="ECO:0000256" key="3">
    <source>
        <dbReference type="ARBA" id="ARBA00022617"/>
    </source>
</evidence>
<keyword evidence="8" id="KW-0560">Oxidoreductase</keyword>
<evidence type="ECO:0000256" key="5">
    <source>
        <dbReference type="ARBA" id="ARBA00023004"/>
    </source>
</evidence>
<proteinExistence type="inferred from homology"/>
<dbReference type="OrthoDB" id="1470350at2759"/>
<dbReference type="GO" id="GO:0016705">
    <property type="term" value="F:oxidoreductase activity, acting on paired donors, with incorporation or reduction of molecular oxygen"/>
    <property type="evidence" value="ECO:0007669"/>
    <property type="project" value="InterPro"/>
</dbReference>
<dbReference type="SUPFAM" id="SSF48264">
    <property type="entry name" value="Cytochrome P450"/>
    <property type="match status" value="1"/>
</dbReference>
<dbReference type="Pfam" id="PF00067">
    <property type="entry name" value="p450"/>
    <property type="match status" value="1"/>
</dbReference>
<feature type="transmembrane region" description="Helical" evidence="7">
    <location>
        <begin position="6"/>
        <end position="29"/>
    </location>
</feature>
<keyword evidence="7" id="KW-0812">Transmembrane</keyword>
<comment type="similarity">
    <text evidence="2">Belongs to the cytochrome P450 family.</text>
</comment>
<dbReference type="Gene3D" id="1.10.630.10">
    <property type="entry name" value="Cytochrome P450"/>
    <property type="match status" value="1"/>
</dbReference>
<feature type="binding site" description="axial binding residue" evidence="6">
    <location>
        <position position="444"/>
    </location>
    <ligand>
        <name>heme</name>
        <dbReference type="ChEBI" id="CHEBI:30413"/>
    </ligand>
    <ligandPart>
        <name>Fe</name>
        <dbReference type="ChEBI" id="CHEBI:18248"/>
    </ligandPart>
</feature>
<dbReference type="PRINTS" id="PR00463">
    <property type="entry name" value="EP450I"/>
</dbReference>
<keyword evidence="9" id="KW-1185">Reference proteome</keyword>
<protein>
    <submittedName>
        <fullName evidence="8">Benzoate 4-monooxygenase cytochrome-like protein P450</fullName>
    </submittedName>
</protein>
<dbReference type="EMBL" id="MU004290">
    <property type="protein sequence ID" value="KAF2662135.1"/>
    <property type="molecule type" value="Genomic_DNA"/>
</dbReference>
<evidence type="ECO:0000256" key="2">
    <source>
        <dbReference type="ARBA" id="ARBA00010617"/>
    </source>
</evidence>
<evidence type="ECO:0000313" key="9">
    <source>
        <dbReference type="Proteomes" id="UP000799324"/>
    </source>
</evidence>
<dbReference type="CDD" id="cd11058">
    <property type="entry name" value="CYP60B-like"/>
    <property type="match status" value="1"/>
</dbReference>
<sequence length="501" mass="57136">MFVILSHLAIYLGCSTTFLILAGIIKVFYNIYAHPLRKYPGPKFWGSSRLAWTWSMQSGYLHKHLHDFHLQYGPVVRIAPNELSYIDAQAWKDIYGPRHSHAAIEKNRIWVKQEEAEAHRTIVSVDEATHFRNRRALQGAFTEHAVTQHEIILQSIIGLMMQRFGERTSAGQDRTEVDIVEWLNFLAFDISGELTFGESFDCVNNGRAHPWVEISCSFGKGLALMASVNFFSPLDKLLRYAMPGHVQKKMEYHIELAKQKGLQRLAMGHQEGKQDYVGSILQYNEEKGEKIPKEEILENMSVIIFAGSETTSTSMGSILNQLMRNPEAFRKLEDEIRNAFSTEAEITNSKATKLEFLTAVIKEGLRLGPPAAIAIPRVIPKDGENICGRWVPGGTLVSVNQYPTFRSPSNFSQPDCFIPERWINSLPGDDQSSFHPFLFGRHSCIGLRLAWAEMRITLARLLFTFDVSPADDVKDFGEQQTFIFWQKLPLKLVLQNRRRNF</sequence>
<evidence type="ECO:0000256" key="1">
    <source>
        <dbReference type="ARBA" id="ARBA00001971"/>
    </source>
</evidence>
<dbReference type="GO" id="GO:0005506">
    <property type="term" value="F:iron ion binding"/>
    <property type="evidence" value="ECO:0007669"/>
    <property type="project" value="InterPro"/>
</dbReference>
<dbReference type="GO" id="GO:0020037">
    <property type="term" value="F:heme binding"/>
    <property type="evidence" value="ECO:0007669"/>
    <property type="project" value="InterPro"/>
</dbReference>
<dbReference type="Proteomes" id="UP000799324">
    <property type="component" value="Unassembled WGS sequence"/>
</dbReference>
<keyword evidence="7" id="KW-0472">Membrane</keyword>
<dbReference type="InterPro" id="IPR050121">
    <property type="entry name" value="Cytochrome_P450_monoxygenase"/>
</dbReference>
<keyword evidence="7" id="KW-1133">Transmembrane helix</keyword>
<gene>
    <name evidence="8" type="ORF">K491DRAFT_686628</name>
</gene>